<evidence type="ECO:0000313" key="2">
    <source>
        <dbReference type="EMBL" id="MBK6264543.1"/>
    </source>
</evidence>
<reference evidence="2" key="1">
    <citation type="submission" date="2021-01" db="EMBL/GenBank/DDBJ databases">
        <title>Marivirga aurantiaca sp. nov., isolated from intertidal surface sediments.</title>
        <authorList>
            <person name="Zhang M."/>
        </authorList>
    </citation>
    <scope>NUCLEOTIDE SEQUENCE</scope>
    <source>
        <strain evidence="2">S37H4</strain>
    </source>
</reference>
<organism evidence="2 3">
    <name type="scientific">Marivirga aurantiaca</name>
    <dbReference type="NCBI Taxonomy" id="2802615"/>
    <lineage>
        <taxon>Bacteria</taxon>
        <taxon>Pseudomonadati</taxon>
        <taxon>Bacteroidota</taxon>
        <taxon>Cytophagia</taxon>
        <taxon>Cytophagales</taxon>
        <taxon>Marivirgaceae</taxon>
        <taxon>Marivirga</taxon>
    </lineage>
</organism>
<feature type="chain" id="PRO_5037415286" evidence="1">
    <location>
        <begin position="28"/>
        <end position="120"/>
    </location>
</feature>
<dbReference type="EMBL" id="JAEQBW010000002">
    <property type="protein sequence ID" value="MBK6264543.1"/>
    <property type="molecule type" value="Genomic_DNA"/>
</dbReference>
<comment type="caution">
    <text evidence="2">The sequence shown here is derived from an EMBL/GenBank/DDBJ whole genome shotgun (WGS) entry which is preliminary data.</text>
</comment>
<dbReference type="Proteomes" id="UP000611723">
    <property type="component" value="Unassembled WGS sequence"/>
</dbReference>
<accession>A0A934WWT2</accession>
<dbReference type="RefSeq" id="WP_201430234.1">
    <property type="nucleotide sequence ID" value="NZ_JAEQBW010000002.1"/>
</dbReference>
<proteinExistence type="predicted"/>
<keyword evidence="3" id="KW-1185">Reference proteome</keyword>
<keyword evidence="1" id="KW-0732">Signal</keyword>
<name>A0A934WWT2_9BACT</name>
<evidence type="ECO:0000313" key="3">
    <source>
        <dbReference type="Proteomes" id="UP000611723"/>
    </source>
</evidence>
<feature type="signal peptide" evidence="1">
    <location>
        <begin position="1"/>
        <end position="27"/>
    </location>
</feature>
<evidence type="ECO:0000256" key="1">
    <source>
        <dbReference type="SAM" id="SignalP"/>
    </source>
</evidence>
<gene>
    <name evidence="2" type="ORF">JKA74_05790</name>
</gene>
<dbReference type="AlphaFoldDB" id="A0A934WWT2"/>
<sequence length="120" mass="13596">MKNLRTSAKVSLMILAMGIISSVQVMANETSISDKEKKEAKYLAELKAESELDKMGRELVEAGVILCDNITIVKILDEKDEIIYQGELNAFDTQDPELKKWMGRADFLLNVDNTSFYKIF</sequence>
<protein>
    <submittedName>
        <fullName evidence="2">Uncharacterized protein</fullName>
    </submittedName>
</protein>